<dbReference type="InterPro" id="IPR001508">
    <property type="entry name" value="Iono_Glu_rcpt_met"/>
</dbReference>
<feature type="disulfide bond" evidence="19">
    <location>
        <begin position="787"/>
        <end position="842"/>
    </location>
</feature>
<evidence type="ECO:0000256" key="13">
    <source>
        <dbReference type="ARBA" id="ARBA00023257"/>
    </source>
</evidence>
<keyword evidence="25" id="KW-1185">Reference proteome</keyword>
<keyword evidence="9" id="KW-0406">Ion transport</keyword>
<dbReference type="FunFam" id="3.40.190.10:FF:000189">
    <property type="entry name" value="Glutamate receptor 1"/>
    <property type="match status" value="1"/>
</dbReference>
<dbReference type="FunFam" id="1.10.287.70:FF:000105">
    <property type="entry name" value="Eye-enriched kainate receptor, isoform A"/>
    <property type="match status" value="1"/>
</dbReference>
<keyword evidence="5 21" id="KW-0812">Transmembrane</keyword>
<name>A0A914GXL5_GLORO</name>
<comment type="subcellular location">
    <subcellularLocation>
        <location evidence="1">Cell membrane</location>
        <topology evidence="1">Multi-pass membrane protein</topology>
    </subcellularLocation>
    <subcellularLocation>
        <location evidence="16">Postsynaptic cell membrane</location>
    </subcellularLocation>
</comment>
<feature type="chain" id="PRO_5036718935" evidence="22">
    <location>
        <begin position="24"/>
        <end position="1007"/>
    </location>
</feature>
<dbReference type="Proteomes" id="UP000887572">
    <property type="component" value="Unplaced"/>
</dbReference>
<dbReference type="Gene3D" id="3.40.50.2300">
    <property type="match status" value="2"/>
</dbReference>
<evidence type="ECO:0000256" key="14">
    <source>
        <dbReference type="ARBA" id="ARBA00023286"/>
    </source>
</evidence>
<keyword evidence="14" id="KW-1071">Ligand-gated ion channel</keyword>
<evidence type="ECO:0000256" key="17">
    <source>
        <dbReference type="PIRSR" id="PIRSR601508-1"/>
    </source>
</evidence>
<evidence type="ECO:0000313" key="26">
    <source>
        <dbReference type="WBParaSite" id="Gr19_v10_g11323.t2"/>
    </source>
</evidence>
<feature type="binding site" evidence="17">
    <location>
        <position position="567"/>
    </location>
    <ligand>
        <name>L-glutamate</name>
        <dbReference type="ChEBI" id="CHEBI:29985"/>
    </ligand>
</feature>
<feature type="signal peptide" evidence="22">
    <location>
        <begin position="1"/>
        <end position="23"/>
    </location>
</feature>
<evidence type="ECO:0000256" key="22">
    <source>
        <dbReference type="SAM" id="SignalP"/>
    </source>
</evidence>
<evidence type="ECO:0000259" key="23">
    <source>
        <dbReference type="SMART" id="SM00079"/>
    </source>
</evidence>
<evidence type="ECO:0000256" key="9">
    <source>
        <dbReference type="ARBA" id="ARBA00023065"/>
    </source>
</evidence>
<dbReference type="InterPro" id="IPR001828">
    <property type="entry name" value="ANF_lig-bd_rcpt"/>
</dbReference>
<keyword evidence="3" id="KW-0813">Transport</keyword>
<sequence>MTVTLPPLQFVLLLLHLGVPVDGYPSQIPIESFTNSDDHAAIATLNFTIDRLNSASPGTFLLEHRHKSLRISRENSWDLMSKICGELRSGFMLMMAGVSHQRPYEAYMAVLNGLEVPMINWDLSPRAFYRPNNTNNFEVSIRPPTAPLLADLVLMKGWKQVVYWHDAENADKAAQNLRLVYLHLQRKNESIRSEMLQLPDEVNDFGKFLQTFNLQRFDSNSSVSIITDTANSFRQQRLLQAIRSAQFIQQKYHYVVANFDLQPYDVQMFQQGNINITGFQLIDRESREYALLSRMVELKMKELGESAGLDLETRLAYVHDAVVVAKAALESTLKKNDSLFQRNFRRRGFYNRNFSGIYCHPSTDRENPNRPSGTFEHGKAITAAFSTLSLAGSVDGTLTGRIEFDRDGMRKNFLVSVLDLTSDTKSAFNKKELLFWKHSVGFLKDRTEAQHVRTGQLDSGLKKVLRVVTVRSDPFVMLKRECDPKRGGSENASECEGNSKFEGYCIDLLKLLAEREDFRDINYDIFISQKNQYGAKQQDGSWDGIIGHLLRAEADLSVASLTINQDRERVVDFSKPFLTTGISIMIKKPDKQEFSVFSFMAPLSSEIWMYIIFAYVGVSVVIFLVSRFSPYEWRVEEMASGAFTISNDFSVYNCLWFTLAAFMQQGTDILPRSISGRIASSAWWFFTMIIAFLTLEKMHTPIESVDDLAKQTKIKYGIQAGGSTAQFFEFSSVQMYQRMWRFMESQVPTVLVSSYDEGIERVRAHKGRYAFMLEATANEYANNRKPCDTMKVGANLNTVGYGIATPFGSEWKDVVNLAVLALQERGELKKLENKWWYHRGQCDKGISDGSSESLNLSKVAGIFYILIGGMIASMLAAFGEFLYRSRIEARKGQISSMKKFRESLGDQLKLSVQGSAIVKEGTVHEMMQKHKADSLLPANYAEPSAFCGGTAASPQKRDGSKQIPPPPSYCANDNNASGAAFRKSAKKRGSSAGGQSHGKRHPYNTAV</sequence>
<dbReference type="Pfam" id="PF00060">
    <property type="entry name" value="Lig_chan"/>
    <property type="match status" value="1"/>
</dbReference>
<dbReference type="InterPro" id="IPR001320">
    <property type="entry name" value="Iontro_rcpt_C"/>
</dbReference>
<feature type="disulfide bond" evidence="19">
    <location>
        <begin position="84"/>
        <end position="359"/>
    </location>
</feature>
<dbReference type="GO" id="GO:0015276">
    <property type="term" value="F:ligand-gated monoatomic ion channel activity"/>
    <property type="evidence" value="ECO:0007669"/>
    <property type="project" value="InterPro"/>
</dbReference>
<keyword evidence="10 21" id="KW-0472">Membrane</keyword>
<dbReference type="SUPFAM" id="SSF53822">
    <property type="entry name" value="Periplasmic binding protein-like I"/>
    <property type="match status" value="1"/>
</dbReference>
<dbReference type="PRINTS" id="PR00177">
    <property type="entry name" value="NMDARECEPTOR"/>
</dbReference>
<accession>A0A914GXL5</accession>
<dbReference type="GO" id="GO:0038023">
    <property type="term" value="F:signaling receptor activity"/>
    <property type="evidence" value="ECO:0007669"/>
    <property type="project" value="InterPro"/>
</dbReference>
<feature type="binding site" evidence="17">
    <location>
        <position position="723"/>
    </location>
    <ligand>
        <name>L-glutamate</name>
        <dbReference type="ChEBI" id="CHEBI:29985"/>
    </ligand>
</feature>
<dbReference type="FunFam" id="3.40.190.10:FF:000241">
    <property type="entry name" value="Glutamate receptor 2"/>
    <property type="match status" value="1"/>
</dbReference>
<dbReference type="PANTHER" id="PTHR18966">
    <property type="entry name" value="IONOTROPIC GLUTAMATE RECEPTOR"/>
    <property type="match status" value="1"/>
</dbReference>
<feature type="domain" description="Ionotropic glutamate receptor L-glutamate and glycine-binding" evidence="24">
    <location>
        <begin position="474"/>
        <end position="551"/>
    </location>
</feature>
<evidence type="ECO:0000256" key="18">
    <source>
        <dbReference type="PIRSR" id="PIRSR601508-2"/>
    </source>
</evidence>
<keyword evidence="15" id="KW-0407">Ion channel</keyword>
<evidence type="ECO:0000256" key="4">
    <source>
        <dbReference type="ARBA" id="ARBA00022475"/>
    </source>
</evidence>
<evidence type="ECO:0000256" key="3">
    <source>
        <dbReference type="ARBA" id="ARBA00022448"/>
    </source>
</evidence>
<keyword evidence="8" id="KW-0770">Synapse</keyword>
<keyword evidence="13" id="KW-0628">Postsynaptic cell membrane</keyword>
<keyword evidence="19" id="KW-1015">Disulfide bond</keyword>
<dbReference type="WBParaSite" id="Gr19_v10_g11323.t2">
    <property type="protein sequence ID" value="Gr19_v10_g11323.t2"/>
    <property type="gene ID" value="Gr19_v10_g11323"/>
</dbReference>
<reference evidence="26" key="1">
    <citation type="submission" date="2022-11" db="UniProtKB">
        <authorList>
            <consortium name="WormBaseParasite"/>
        </authorList>
    </citation>
    <scope>IDENTIFICATION</scope>
</reference>
<feature type="binding site" evidence="17">
    <location>
        <position position="724"/>
    </location>
    <ligand>
        <name>L-glutamate</name>
        <dbReference type="ChEBI" id="CHEBI:29985"/>
    </ligand>
</feature>
<feature type="site" description="Crucial to convey clamshell closure to channel opening" evidence="18">
    <location>
        <position position="702"/>
    </location>
</feature>
<dbReference type="InterPro" id="IPR015683">
    <property type="entry name" value="Ionotropic_Glu_rcpt"/>
</dbReference>
<feature type="binding site" evidence="17">
    <location>
        <position position="774"/>
    </location>
    <ligand>
        <name>L-glutamate</name>
        <dbReference type="ChEBI" id="CHEBI:29985"/>
    </ligand>
</feature>
<feature type="transmembrane region" description="Helical" evidence="21">
    <location>
        <begin position="678"/>
        <end position="695"/>
    </location>
</feature>
<evidence type="ECO:0000256" key="21">
    <source>
        <dbReference type="SAM" id="Phobius"/>
    </source>
</evidence>
<dbReference type="SUPFAM" id="SSF53850">
    <property type="entry name" value="Periplasmic binding protein-like II"/>
    <property type="match status" value="1"/>
</dbReference>
<evidence type="ECO:0000256" key="20">
    <source>
        <dbReference type="SAM" id="MobiDB-lite"/>
    </source>
</evidence>
<comment type="similarity">
    <text evidence="2">Belongs to the glutamate-gated ion channel (TC 1.A.10.1) family.</text>
</comment>
<protein>
    <submittedName>
        <fullName evidence="26">Glutamate receptor 1</fullName>
    </submittedName>
</protein>
<evidence type="ECO:0000256" key="2">
    <source>
        <dbReference type="ARBA" id="ARBA00008685"/>
    </source>
</evidence>
<evidence type="ECO:0000256" key="8">
    <source>
        <dbReference type="ARBA" id="ARBA00023018"/>
    </source>
</evidence>
<feature type="transmembrane region" description="Helical" evidence="21">
    <location>
        <begin position="607"/>
        <end position="625"/>
    </location>
</feature>
<dbReference type="Pfam" id="PF01094">
    <property type="entry name" value="ANF_receptor"/>
    <property type="match status" value="1"/>
</dbReference>
<keyword evidence="6 22" id="KW-0732">Signal</keyword>
<organism evidence="25 26">
    <name type="scientific">Globodera rostochiensis</name>
    <name type="common">Golden nematode worm</name>
    <name type="synonym">Heterodera rostochiensis</name>
    <dbReference type="NCBI Taxonomy" id="31243"/>
    <lineage>
        <taxon>Eukaryota</taxon>
        <taxon>Metazoa</taxon>
        <taxon>Ecdysozoa</taxon>
        <taxon>Nematoda</taxon>
        <taxon>Chromadorea</taxon>
        <taxon>Rhabditida</taxon>
        <taxon>Tylenchina</taxon>
        <taxon>Tylenchomorpha</taxon>
        <taxon>Tylenchoidea</taxon>
        <taxon>Heteroderidae</taxon>
        <taxon>Heteroderinae</taxon>
        <taxon>Globodera</taxon>
    </lineage>
</organism>
<evidence type="ECO:0000256" key="11">
    <source>
        <dbReference type="ARBA" id="ARBA00023170"/>
    </source>
</evidence>
<dbReference type="AlphaFoldDB" id="A0A914GXL5"/>
<proteinExistence type="inferred from homology"/>
<dbReference type="GO" id="GO:0045211">
    <property type="term" value="C:postsynaptic membrane"/>
    <property type="evidence" value="ECO:0007669"/>
    <property type="project" value="UniProtKB-SubCell"/>
</dbReference>
<feature type="transmembrane region" description="Helical" evidence="21">
    <location>
        <begin position="861"/>
        <end position="883"/>
    </location>
</feature>
<evidence type="ECO:0000256" key="10">
    <source>
        <dbReference type="ARBA" id="ARBA00023136"/>
    </source>
</evidence>
<evidence type="ECO:0000256" key="7">
    <source>
        <dbReference type="ARBA" id="ARBA00022989"/>
    </source>
</evidence>
<dbReference type="Pfam" id="PF10613">
    <property type="entry name" value="Lig_chan-Glu_bd"/>
    <property type="match status" value="1"/>
</dbReference>
<evidence type="ECO:0000256" key="15">
    <source>
        <dbReference type="ARBA" id="ARBA00023303"/>
    </source>
</evidence>
<feature type="compositionally biased region" description="Basic residues" evidence="20">
    <location>
        <begin position="997"/>
        <end position="1007"/>
    </location>
</feature>
<evidence type="ECO:0000256" key="1">
    <source>
        <dbReference type="ARBA" id="ARBA00004651"/>
    </source>
</evidence>
<keyword evidence="7 21" id="KW-1133">Transmembrane helix</keyword>
<keyword evidence="12" id="KW-0325">Glycoprotein</keyword>
<dbReference type="Gene3D" id="3.40.190.10">
    <property type="entry name" value="Periplasmic binding protein-like II"/>
    <property type="match status" value="3"/>
</dbReference>
<evidence type="ECO:0000256" key="16">
    <source>
        <dbReference type="ARBA" id="ARBA00034100"/>
    </source>
</evidence>
<dbReference type="SMART" id="SM00918">
    <property type="entry name" value="Lig_chan-Glu_bd"/>
    <property type="match status" value="1"/>
</dbReference>
<dbReference type="InterPro" id="IPR019594">
    <property type="entry name" value="Glu/Gly-bd"/>
</dbReference>
<evidence type="ECO:0000256" key="5">
    <source>
        <dbReference type="ARBA" id="ARBA00022692"/>
    </source>
</evidence>
<dbReference type="InterPro" id="IPR028082">
    <property type="entry name" value="Peripla_BP_I"/>
</dbReference>
<dbReference type="SMART" id="SM00079">
    <property type="entry name" value="PBPe"/>
    <property type="match status" value="1"/>
</dbReference>
<evidence type="ECO:0000313" key="25">
    <source>
        <dbReference type="Proteomes" id="UP000887572"/>
    </source>
</evidence>
<feature type="region of interest" description="Disordered" evidence="20">
    <location>
        <begin position="949"/>
        <end position="1007"/>
    </location>
</feature>
<evidence type="ECO:0000256" key="12">
    <source>
        <dbReference type="ARBA" id="ARBA00023180"/>
    </source>
</evidence>
<feature type="domain" description="Ionotropic glutamate receptor C-terminal" evidence="23">
    <location>
        <begin position="464"/>
        <end position="838"/>
    </location>
</feature>
<keyword evidence="11" id="KW-0675">Receptor</keyword>
<evidence type="ECO:0000256" key="19">
    <source>
        <dbReference type="PIRSR" id="PIRSR601508-3"/>
    </source>
</evidence>
<feature type="binding site" evidence="17">
    <location>
        <position position="562"/>
    </location>
    <ligand>
        <name>L-glutamate</name>
        <dbReference type="ChEBI" id="CHEBI:29985"/>
    </ligand>
</feature>
<keyword evidence="4" id="KW-1003">Cell membrane</keyword>
<evidence type="ECO:0000259" key="24">
    <source>
        <dbReference type="SMART" id="SM00918"/>
    </source>
</evidence>
<evidence type="ECO:0000256" key="6">
    <source>
        <dbReference type="ARBA" id="ARBA00022729"/>
    </source>
</evidence>